<dbReference type="Gramene" id="TraesLDM6A03G03369810.1">
    <property type="protein sequence ID" value="TraesLDM6A03G03369810.1"/>
    <property type="gene ID" value="TraesLDM6A03G03369810"/>
</dbReference>
<evidence type="ECO:0000313" key="2">
    <source>
        <dbReference type="Proteomes" id="UP000019116"/>
    </source>
</evidence>
<sequence length="109" mass="12680">MEIEFDCPQVKNMKVEMTRLSRNIDDRDSQIRCLKAKLKKKDGQEAEDLTQISLMASDAVRTIGIYPYDAESDCSEFDEFQGFYPSDDAEENRRGSFLDDEDFLFDEND</sequence>
<dbReference type="Gramene" id="TraesLAC6A03G03322650.1">
    <property type="protein sequence ID" value="TraesLAC6A03G03322650.1"/>
    <property type="gene ID" value="TraesLAC6A03G03322650"/>
</dbReference>
<dbReference type="Gramene" id="TraesROB_scaffold_185837_01G000100.1">
    <property type="protein sequence ID" value="TraesROB_scaffold_185837_01G000100.1"/>
    <property type="gene ID" value="TraesROB_scaffold_185837_01G000100"/>
</dbReference>
<dbReference type="Gramene" id="TraesSTA6A03G03356930.1">
    <property type="protein sequence ID" value="TraesSTA6A03G03356930.1"/>
    <property type="gene ID" value="TraesSTA6A03G03356930"/>
</dbReference>
<dbReference type="AlphaFoldDB" id="A0A3B6NR65"/>
<dbReference type="Gramene" id="TraesJAG6A03G03358440.1">
    <property type="protein sequence ID" value="TraesJAG6A03G03358440.1"/>
    <property type="gene ID" value="TraesJAG6A03G03358440"/>
</dbReference>
<dbReference type="EnsemblPlants" id="TraesCS6A02G275300.1">
    <property type="protein sequence ID" value="TraesCS6A02G275300.1"/>
    <property type="gene ID" value="TraesCS6A02G275300"/>
</dbReference>
<organism evidence="1">
    <name type="scientific">Triticum aestivum</name>
    <name type="common">Wheat</name>
    <dbReference type="NCBI Taxonomy" id="4565"/>
    <lineage>
        <taxon>Eukaryota</taxon>
        <taxon>Viridiplantae</taxon>
        <taxon>Streptophyta</taxon>
        <taxon>Embryophyta</taxon>
        <taxon>Tracheophyta</taxon>
        <taxon>Spermatophyta</taxon>
        <taxon>Magnoliopsida</taxon>
        <taxon>Liliopsida</taxon>
        <taxon>Poales</taxon>
        <taxon>Poaceae</taxon>
        <taxon>BOP clade</taxon>
        <taxon>Pooideae</taxon>
        <taxon>Triticodae</taxon>
        <taxon>Triticeae</taxon>
        <taxon>Triticinae</taxon>
        <taxon>Triticum</taxon>
    </lineage>
</organism>
<dbReference type="Gramene" id="TraesCAD_scaffold_062510_01G000200.1">
    <property type="protein sequence ID" value="TraesCAD_scaffold_062510_01G000200.1"/>
    <property type="gene ID" value="TraesCAD_scaffold_062510_01G000200"/>
</dbReference>
<dbReference type="Gramene" id="TraesMAC6A03G03366040.1">
    <property type="protein sequence ID" value="TraesMAC6A03G03366040.1"/>
    <property type="gene ID" value="TraesMAC6A03G03366040"/>
</dbReference>
<dbReference type="Proteomes" id="UP000019116">
    <property type="component" value="Chromosome 6A"/>
</dbReference>
<dbReference type="Gramene" id="TraesNOR6A03G03399610.1">
    <property type="protein sequence ID" value="TraesNOR6A03G03399610.1"/>
    <property type="gene ID" value="TraesNOR6A03G03399610"/>
</dbReference>
<evidence type="ECO:0000313" key="1">
    <source>
        <dbReference type="EnsemblPlants" id="TraesCS6A02G275300.1"/>
    </source>
</evidence>
<name>A0A3B6NR65_WHEAT</name>
<dbReference type="Gramene" id="TraesCLE_scaffold_147474_01G000200.1">
    <property type="protein sequence ID" value="TraesCLE_scaffold_147474_01G000200.1"/>
    <property type="gene ID" value="TraesCLE_scaffold_147474_01G000200"/>
</dbReference>
<dbReference type="SMR" id="A0A3B6NR65"/>
<dbReference type="Gramene" id="TraesWEE_scaffold_053003_01G000200.1">
    <property type="protein sequence ID" value="TraesWEE_scaffold_053003_01G000200.1"/>
    <property type="gene ID" value="TraesWEE_scaffold_053003_01G000200"/>
</dbReference>
<accession>A0A3B6NR65</accession>
<dbReference type="Gramene" id="TraesARI6A03G03323320.1">
    <property type="protein sequence ID" value="TraesARI6A03G03323320.1"/>
    <property type="gene ID" value="TraesARI6A03G03323320"/>
</dbReference>
<proteinExistence type="predicted"/>
<dbReference type="Gramene" id="TraesCS6A02G275300.1">
    <property type="protein sequence ID" value="TraesCS6A02G275300.1"/>
    <property type="gene ID" value="TraesCS6A02G275300"/>
</dbReference>
<dbReference type="OMA" id="FDEFPGF"/>
<dbReference type="Gramene" id="TraesRN6A0100710900.1">
    <property type="protein sequence ID" value="TraesRN6A0100710900.1"/>
    <property type="gene ID" value="TraesRN6A0100710900"/>
</dbReference>
<reference evidence="1" key="2">
    <citation type="submission" date="2018-10" db="UniProtKB">
        <authorList>
            <consortium name="EnsemblPlants"/>
        </authorList>
    </citation>
    <scope>IDENTIFICATION</scope>
</reference>
<dbReference type="Gramene" id="TraesCS6A03G0732100.1">
    <property type="protein sequence ID" value="TraesCS6A03G0732100.1.CDS"/>
    <property type="gene ID" value="TraesCS6A03G0732100"/>
</dbReference>
<keyword evidence="2" id="KW-1185">Reference proteome</keyword>
<dbReference type="Gramene" id="TraesSYM6A03G03308830.1">
    <property type="protein sequence ID" value="TraesSYM6A03G03308830.1"/>
    <property type="gene ID" value="TraesSYM6A03G03308830"/>
</dbReference>
<reference evidence="1" key="1">
    <citation type="submission" date="2018-08" db="EMBL/GenBank/DDBJ databases">
        <authorList>
            <person name="Rossello M."/>
        </authorList>
    </citation>
    <scope>NUCLEOTIDE SEQUENCE [LARGE SCALE GENOMIC DNA]</scope>
    <source>
        <strain evidence="1">cv. Chinese Spring</strain>
    </source>
</reference>
<dbReference type="OrthoDB" id="10468664at2759"/>
<dbReference type="Gramene" id="TraesJUL6A03G03393040.1">
    <property type="protein sequence ID" value="TraesJUL6A03G03393040.1"/>
    <property type="gene ID" value="TraesJUL6A03G03393040"/>
</dbReference>
<protein>
    <submittedName>
        <fullName evidence="1">Uncharacterized protein</fullName>
    </submittedName>
</protein>